<dbReference type="Proteomes" id="UP000019384">
    <property type="component" value="Unassembled WGS sequence"/>
</dbReference>
<keyword evidence="12" id="KW-1185">Reference proteome</keyword>
<dbReference type="PROSITE" id="PS50076">
    <property type="entry name" value="DNAJ_2"/>
    <property type="match status" value="1"/>
</dbReference>
<dbReference type="PANTHER" id="PTHR43096:SF52">
    <property type="entry name" value="DNAJ HOMOLOG 1, MITOCHONDRIAL-RELATED"/>
    <property type="match status" value="1"/>
</dbReference>
<evidence type="ECO:0000256" key="8">
    <source>
        <dbReference type="SAM" id="MobiDB-lite"/>
    </source>
</evidence>
<dbReference type="InterPro" id="IPR036869">
    <property type="entry name" value="J_dom_sf"/>
</dbReference>
<keyword evidence="5" id="KW-0143">Chaperone</keyword>
<dbReference type="PROSITE" id="PS00636">
    <property type="entry name" value="DNAJ_1"/>
    <property type="match status" value="1"/>
</dbReference>
<evidence type="ECO:0000313" key="12">
    <source>
        <dbReference type="Proteomes" id="UP000019384"/>
    </source>
</evidence>
<evidence type="ECO:0000259" key="10">
    <source>
        <dbReference type="PROSITE" id="PS51188"/>
    </source>
</evidence>
<keyword evidence="2" id="KW-0677">Repeat</keyword>
<dbReference type="SUPFAM" id="SSF49493">
    <property type="entry name" value="HSP40/DnaJ peptide-binding domain"/>
    <property type="match status" value="2"/>
</dbReference>
<dbReference type="PROSITE" id="PS51188">
    <property type="entry name" value="ZF_CR"/>
    <property type="match status" value="1"/>
</dbReference>
<reference evidence="11" key="1">
    <citation type="submission" date="2013-12" db="EMBL/GenBank/DDBJ databases">
        <authorList>
            <person name="Genoscope - CEA"/>
        </authorList>
    </citation>
    <scope>NUCLEOTIDE SEQUENCE</scope>
    <source>
        <strain evidence="11">CBS 1993</strain>
    </source>
</reference>
<evidence type="ECO:0000256" key="2">
    <source>
        <dbReference type="ARBA" id="ARBA00022737"/>
    </source>
</evidence>
<protein>
    <recommendedName>
        <fullName evidence="6">DnaJ homolog 1, mitochondrial</fullName>
    </recommendedName>
</protein>
<dbReference type="GO" id="GO:0005759">
    <property type="term" value="C:mitochondrial matrix"/>
    <property type="evidence" value="ECO:0007669"/>
    <property type="project" value="EnsemblFungi"/>
</dbReference>
<dbReference type="FunFam" id="2.60.260.20:FF:000005">
    <property type="entry name" value="Chaperone protein dnaJ 1, mitochondrial"/>
    <property type="match status" value="1"/>
</dbReference>
<dbReference type="Gene3D" id="2.10.230.10">
    <property type="entry name" value="Heat shock protein DnaJ, cysteine-rich domain"/>
    <property type="match status" value="1"/>
</dbReference>
<sequence>MLRTASFRVCGQLPRRLFHTSRLLLLADPYKTLGVDKSSSSSDIKKAYYKLAKKYHPDINKEEGAEKKFHDLQEAYEILSNPEKKTQFDQYGTNGFDPNSGATGGNPFGGNPFGGQGGNPFAGGFGGFEDLFADAFFRQSGRSKNSNYVQHFTGRDIEVLKTISFKEAVFGTTTTVDYTAYDNCSSCSGSGLKKGKMKSTCKTCGGTGSMTQVLQGGFHMSTTCSSCSGTGVQIKHGDECGECHGEGVARKTKATDIELPSGVKDGSRFRVAGAGDSPEMTTGPGISVSKGDLIVRVRVKPDPNFTRENNDIIYKCEIPMTTAALGGSITIPTLEGESIRLKVPAGTQSADAITIPERGVPISKTRRGNLKTVLKVKIQRPTDATQTALLEALASTFNDKSANRMDPDWKAEDVGNDDESKNDHPSQLKKLEGFLGNAFKRILHKDTPENKDK</sequence>
<evidence type="ECO:0000256" key="7">
    <source>
        <dbReference type="PROSITE-ProRule" id="PRU00546"/>
    </source>
</evidence>
<dbReference type="Gene3D" id="1.10.287.110">
    <property type="entry name" value="DnaJ domain"/>
    <property type="match status" value="1"/>
</dbReference>
<dbReference type="AlphaFoldDB" id="W6MLJ5"/>
<dbReference type="HOGENOM" id="CLU_017633_0_3_1"/>
<dbReference type="GO" id="GO:0005524">
    <property type="term" value="F:ATP binding"/>
    <property type="evidence" value="ECO:0007669"/>
    <property type="project" value="InterPro"/>
</dbReference>
<dbReference type="GO" id="GO:0001671">
    <property type="term" value="F:ATPase activator activity"/>
    <property type="evidence" value="ECO:0007669"/>
    <property type="project" value="EnsemblFungi"/>
</dbReference>
<dbReference type="PANTHER" id="PTHR43096">
    <property type="entry name" value="DNAJ HOMOLOG 1, MITOCHONDRIAL-RELATED"/>
    <property type="match status" value="1"/>
</dbReference>
<dbReference type="GO" id="GO:0051082">
    <property type="term" value="F:unfolded protein binding"/>
    <property type="evidence" value="ECO:0007669"/>
    <property type="project" value="EnsemblFungi"/>
</dbReference>
<dbReference type="GO" id="GO:0009408">
    <property type="term" value="P:response to heat"/>
    <property type="evidence" value="ECO:0007669"/>
    <property type="project" value="EnsemblFungi"/>
</dbReference>
<feature type="domain" description="CR-type" evidence="10">
    <location>
        <begin position="171"/>
        <end position="252"/>
    </location>
</feature>
<evidence type="ECO:0000313" key="11">
    <source>
        <dbReference type="EMBL" id="CDK26988.1"/>
    </source>
</evidence>
<evidence type="ECO:0000256" key="1">
    <source>
        <dbReference type="ARBA" id="ARBA00022723"/>
    </source>
</evidence>
<dbReference type="GO" id="GO:0006458">
    <property type="term" value="P:'de novo' protein folding"/>
    <property type="evidence" value="ECO:0007669"/>
    <property type="project" value="EnsemblFungi"/>
</dbReference>
<dbReference type="HAMAP" id="MF_01152">
    <property type="entry name" value="DnaJ"/>
    <property type="match status" value="1"/>
</dbReference>
<gene>
    <name evidence="11" type="ORF">KUCA_T00002965001</name>
</gene>
<proteinExistence type="inferred from homology"/>
<dbReference type="CDD" id="cd06257">
    <property type="entry name" value="DnaJ"/>
    <property type="match status" value="1"/>
</dbReference>
<dbReference type="OrthoDB" id="10256793at2759"/>
<dbReference type="InterPro" id="IPR001305">
    <property type="entry name" value="HSP_DnaJ_Cys-rich_dom"/>
</dbReference>
<evidence type="ECO:0000256" key="3">
    <source>
        <dbReference type="ARBA" id="ARBA00022771"/>
    </source>
</evidence>
<keyword evidence="3 7" id="KW-0863">Zinc-finger</keyword>
<dbReference type="SUPFAM" id="SSF57938">
    <property type="entry name" value="DnaJ/Hsp40 cysteine-rich domain"/>
    <property type="match status" value="1"/>
</dbReference>
<dbReference type="STRING" id="1382522.W6MLJ5"/>
<dbReference type="FunFam" id="2.10.230.10:FF:000001">
    <property type="entry name" value="DnaJ subfamily A member 2"/>
    <property type="match status" value="1"/>
</dbReference>
<dbReference type="GO" id="GO:0006515">
    <property type="term" value="P:protein quality control for misfolded or incompletely synthesized proteins"/>
    <property type="evidence" value="ECO:0007669"/>
    <property type="project" value="EnsemblFungi"/>
</dbReference>
<dbReference type="CDD" id="cd10747">
    <property type="entry name" value="DnaJ_C"/>
    <property type="match status" value="1"/>
</dbReference>
<dbReference type="Pfam" id="PF01556">
    <property type="entry name" value="DnaJ_C"/>
    <property type="match status" value="1"/>
</dbReference>
<dbReference type="GeneID" id="34520372"/>
<keyword evidence="4 7" id="KW-0862">Zinc</keyword>
<dbReference type="InterPro" id="IPR012724">
    <property type="entry name" value="DnaJ"/>
</dbReference>
<accession>W6MLJ5</accession>
<dbReference type="GO" id="GO:0042026">
    <property type="term" value="P:protein refolding"/>
    <property type="evidence" value="ECO:0007669"/>
    <property type="project" value="EnsemblFungi"/>
</dbReference>
<name>W6MLJ5_9ASCO</name>
<dbReference type="InterPro" id="IPR018253">
    <property type="entry name" value="DnaJ_domain_CS"/>
</dbReference>
<dbReference type="InterPro" id="IPR008971">
    <property type="entry name" value="HSP40/DnaJ_pept-bd"/>
</dbReference>
<evidence type="ECO:0000256" key="6">
    <source>
        <dbReference type="ARBA" id="ARBA00072890"/>
    </source>
</evidence>
<evidence type="ECO:0000259" key="9">
    <source>
        <dbReference type="PROSITE" id="PS50076"/>
    </source>
</evidence>
<dbReference type="SUPFAM" id="SSF46565">
    <property type="entry name" value="Chaperone J-domain"/>
    <property type="match status" value="1"/>
</dbReference>
<dbReference type="SMART" id="SM00271">
    <property type="entry name" value="DnaJ"/>
    <property type="match status" value="1"/>
</dbReference>
<dbReference type="EMBL" id="HG793127">
    <property type="protein sequence ID" value="CDK26988.1"/>
    <property type="molecule type" value="Genomic_DNA"/>
</dbReference>
<feature type="region of interest" description="Disordered" evidence="8">
    <location>
        <begin position="401"/>
        <end position="429"/>
    </location>
</feature>
<feature type="zinc finger region" description="CR-type" evidence="7">
    <location>
        <begin position="171"/>
        <end position="252"/>
    </location>
</feature>
<dbReference type="Pfam" id="PF00226">
    <property type="entry name" value="DnaJ"/>
    <property type="match status" value="1"/>
</dbReference>
<evidence type="ECO:0000256" key="4">
    <source>
        <dbReference type="ARBA" id="ARBA00022833"/>
    </source>
</evidence>
<dbReference type="PRINTS" id="PR00625">
    <property type="entry name" value="JDOMAIN"/>
</dbReference>
<organism evidence="11 12">
    <name type="scientific">Kuraishia capsulata CBS 1993</name>
    <dbReference type="NCBI Taxonomy" id="1382522"/>
    <lineage>
        <taxon>Eukaryota</taxon>
        <taxon>Fungi</taxon>
        <taxon>Dikarya</taxon>
        <taxon>Ascomycota</taxon>
        <taxon>Saccharomycotina</taxon>
        <taxon>Pichiomycetes</taxon>
        <taxon>Pichiales</taxon>
        <taxon>Pichiaceae</taxon>
        <taxon>Kuraishia</taxon>
    </lineage>
</organism>
<dbReference type="InterPro" id="IPR001623">
    <property type="entry name" value="DnaJ_domain"/>
</dbReference>
<dbReference type="GO" id="GO:0031072">
    <property type="term" value="F:heat shock protein binding"/>
    <property type="evidence" value="ECO:0007669"/>
    <property type="project" value="InterPro"/>
</dbReference>
<dbReference type="GO" id="GO:0008270">
    <property type="term" value="F:zinc ion binding"/>
    <property type="evidence" value="ECO:0007669"/>
    <property type="project" value="UniProtKB-KW"/>
</dbReference>
<dbReference type="CDD" id="cd10719">
    <property type="entry name" value="DnaJ_zf"/>
    <property type="match status" value="1"/>
</dbReference>
<dbReference type="Pfam" id="PF00684">
    <property type="entry name" value="DnaJ_CXXCXGXG"/>
    <property type="match status" value="1"/>
</dbReference>
<dbReference type="Gene3D" id="2.60.260.20">
    <property type="entry name" value="Urease metallochaperone UreE, N-terminal domain"/>
    <property type="match status" value="2"/>
</dbReference>
<reference evidence="11" key="2">
    <citation type="submission" date="2014-02" db="EMBL/GenBank/DDBJ databases">
        <title>Complete DNA sequence of /Kuraishia capsulata/ illustrates novel genomic features among budding yeasts (/Saccharomycotina/).</title>
        <authorList>
            <person name="Morales L."/>
            <person name="Noel B."/>
            <person name="Porcel B."/>
            <person name="Marcet-Houben M."/>
            <person name="Hullo M-F."/>
            <person name="Sacerdot C."/>
            <person name="Tekaia F."/>
            <person name="Leh-Louis V."/>
            <person name="Despons L."/>
            <person name="Khanna V."/>
            <person name="Aury J-M."/>
            <person name="Barbe V."/>
            <person name="Couloux A."/>
            <person name="Labadie K."/>
            <person name="Pelletier E."/>
            <person name="Souciet J-L."/>
            <person name="Boekhout T."/>
            <person name="Gabaldon T."/>
            <person name="Wincker P."/>
            <person name="Dujon B."/>
        </authorList>
    </citation>
    <scope>NUCLEOTIDE SEQUENCE</scope>
    <source>
        <strain evidence="11">CBS 1993</strain>
    </source>
</reference>
<dbReference type="InterPro" id="IPR036410">
    <property type="entry name" value="HSP_DnaJ_Cys-rich_dom_sf"/>
</dbReference>
<feature type="domain" description="J" evidence="9">
    <location>
        <begin position="28"/>
        <end position="92"/>
    </location>
</feature>
<evidence type="ECO:0000256" key="5">
    <source>
        <dbReference type="ARBA" id="ARBA00023186"/>
    </source>
</evidence>
<dbReference type="InterPro" id="IPR002939">
    <property type="entry name" value="DnaJ_C"/>
</dbReference>
<dbReference type="RefSeq" id="XP_022458984.1">
    <property type="nucleotide sequence ID" value="XM_022603261.1"/>
</dbReference>
<keyword evidence="1 7" id="KW-0479">Metal-binding</keyword>